<protein>
    <submittedName>
        <fullName evidence="1">Uncharacterized protein</fullName>
    </submittedName>
</protein>
<gene>
    <name evidence="1" type="ORF">LPLAT_LOCUS4041</name>
</gene>
<reference evidence="1" key="1">
    <citation type="submission" date="2024-04" db="EMBL/GenBank/DDBJ databases">
        <authorList>
            <consortium name="Molecular Ecology Group"/>
        </authorList>
    </citation>
    <scope>NUCLEOTIDE SEQUENCE</scope>
</reference>
<dbReference type="Proteomes" id="UP001497644">
    <property type="component" value="Chromosome 13"/>
</dbReference>
<organism evidence="1 2">
    <name type="scientific">Lasius platythorax</name>
    <dbReference type="NCBI Taxonomy" id="488582"/>
    <lineage>
        <taxon>Eukaryota</taxon>
        <taxon>Metazoa</taxon>
        <taxon>Ecdysozoa</taxon>
        <taxon>Arthropoda</taxon>
        <taxon>Hexapoda</taxon>
        <taxon>Insecta</taxon>
        <taxon>Pterygota</taxon>
        <taxon>Neoptera</taxon>
        <taxon>Endopterygota</taxon>
        <taxon>Hymenoptera</taxon>
        <taxon>Apocrita</taxon>
        <taxon>Aculeata</taxon>
        <taxon>Formicoidea</taxon>
        <taxon>Formicidae</taxon>
        <taxon>Formicinae</taxon>
        <taxon>Lasius</taxon>
        <taxon>Lasius</taxon>
    </lineage>
</organism>
<evidence type="ECO:0000313" key="1">
    <source>
        <dbReference type="EMBL" id="CAL1678155.1"/>
    </source>
</evidence>
<sequence>MHGLSTGGLMEASEEVTTGGPVSLINEVRARRYLSTDASNLSTPVLKVAATYPREIQFIPIFSVPSLITAITIPLASTLCFLTLTHANTIYSPLFCVES</sequence>
<proteinExistence type="predicted"/>
<evidence type="ECO:0000313" key="2">
    <source>
        <dbReference type="Proteomes" id="UP001497644"/>
    </source>
</evidence>
<dbReference type="EMBL" id="OZ034836">
    <property type="protein sequence ID" value="CAL1678155.1"/>
    <property type="molecule type" value="Genomic_DNA"/>
</dbReference>
<accession>A0AAV2NE46</accession>
<keyword evidence="2" id="KW-1185">Reference proteome</keyword>
<name>A0AAV2NE46_9HYME</name>
<dbReference type="AlphaFoldDB" id="A0AAV2NE46"/>